<evidence type="ECO:0000259" key="1">
    <source>
        <dbReference type="Pfam" id="PF20419"/>
    </source>
</evidence>
<proteinExistence type="predicted"/>
<name>R1IYJ0_9GAMM</name>
<feature type="domain" description="DUF6701" evidence="1">
    <location>
        <begin position="382"/>
        <end position="1026"/>
    </location>
</feature>
<reference evidence="2 3" key="1">
    <citation type="journal article" date="2014" name="PLoS ONE">
        <title>Grimontia indica AK16(T), sp. nov., Isolated from a Seawater Sample Reports the Presence of Pathogenic Genes Similar to Vibrio Genus.</title>
        <authorList>
            <person name="Singh A."/>
            <person name="Vaidya B."/>
            <person name="Khatri I."/>
            <person name="Srinivas T.N."/>
            <person name="Subramanian S."/>
            <person name="Korpole S."/>
            <person name="Pinnaka A.K."/>
        </authorList>
    </citation>
    <scope>NUCLEOTIDE SEQUENCE [LARGE SCALE GENOMIC DNA]</scope>
    <source>
        <strain evidence="2 3">AK16</strain>
    </source>
</reference>
<accession>R1IYJ0</accession>
<protein>
    <submittedName>
        <fullName evidence="2">MSHA biogenesis protein MshQ</fullName>
    </submittedName>
</protein>
<evidence type="ECO:0000313" key="2">
    <source>
        <dbReference type="EMBL" id="EOD80395.1"/>
    </source>
</evidence>
<dbReference type="EMBL" id="ANFM02000012">
    <property type="protein sequence ID" value="EOD80395.1"/>
    <property type="molecule type" value="Genomic_DNA"/>
</dbReference>
<organism evidence="2 3">
    <name type="scientific">Grimontia indica</name>
    <dbReference type="NCBI Taxonomy" id="1056512"/>
    <lineage>
        <taxon>Bacteria</taxon>
        <taxon>Pseudomonadati</taxon>
        <taxon>Pseudomonadota</taxon>
        <taxon>Gammaproteobacteria</taxon>
        <taxon>Vibrionales</taxon>
        <taxon>Vibrionaceae</taxon>
        <taxon>Grimontia</taxon>
    </lineage>
</organism>
<gene>
    <name evidence="2" type="ORF">D515_00349</name>
</gene>
<dbReference type="InterPro" id="IPR046524">
    <property type="entry name" value="DUF6701"/>
</dbReference>
<dbReference type="AlphaFoldDB" id="R1IYJ0"/>
<keyword evidence="3" id="KW-1185">Reference proteome</keyword>
<dbReference type="eggNOG" id="COG5571">
    <property type="taxonomic scope" value="Bacteria"/>
</dbReference>
<comment type="caution">
    <text evidence="2">The sequence shown here is derived from an EMBL/GenBank/DDBJ whole genome shotgun (WGS) entry which is preliminary data.</text>
</comment>
<dbReference type="Proteomes" id="UP000011223">
    <property type="component" value="Unassembled WGS sequence"/>
</dbReference>
<evidence type="ECO:0000313" key="3">
    <source>
        <dbReference type="Proteomes" id="UP000011223"/>
    </source>
</evidence>
<dbReference type="Pfam" id="PF20419">
    <property type="entry name" value="DUF6701"/>
    <property type="match status" value="1"/>
</dbReference>
<sequence>MRILLAIGSLLFTSILWASSNGIYFPGPAQAPNIIGYANNCGQNNQLPATSCLQINSNSTIYQPEENPVRVGFEELFHQHPSTCNAFGGAIQNDCVNTGEFAADKGLKVLKPKSQGGNLDEITYPLDGTQYAHHSFNSDTANYTKLTLGQYSTATFEPGVYYFGDLVLNQYVSATVTGPIEIHVNSLKLGNNVKFNVQGDSQNVIFWVHERESGNDHYSAHIGADSVLHGYVYSVGSVKLAGSLDGSSWGTTIYGAITAKSLELANRSIIKFGGFLDSHNLKIDPLLASTNACSRIPVTFKITNDEGETQSEISGELTASATNFLDTACWATSADGTCSNGPVRAVNLNNGQRKLWLQNKAVGTVKVVASFKSDKTGELESEDSGNYTFTAGGFRFSPSPLKMVAGKPEKLTIEAVYGDCDPTPIPEYDGTKQLSVGNASYQQPNYTSTRAPHKPSVNGIVGARTIDVEFSKGVAKDALTLNYSDAGVLSIPISEVQSANATSSDSPTEVEEDSKGVESRLLNGDISLHARPYTFAVCGSLPSLSDVSSQKAFVKAGNPFTATLKPVVWQSGDLTGTALTNGGVVPLKPNFCGRATTPSFWHQNAPAATVTLDETAYIVTPANGSNAAITGIVPLAHTETNNASDVNNVRYRFVDVSVDEVGAFGVRSKLAANYLDMTVNPGERPLGRFYPSHFSVSGSLTSAITASEDSGGDGFTYLNQPFDGQYTVYAMTAGNKPVKNYHLFGDAYKAGFEDWVIKPVSSNPIAGDDLSSRWTRPSKTNWRAGNDGTSQLSLTQNIRMRVDKDSAPEAPFRPLYFAVGVSKPDIDGTDFRFCDVQNEAGCEIRVIKPAGEEGSSIAGAEFAKEEFMFGRMRIEGFTETHDFSSEQIMPVAVEVFDGSRFVTNTRDNASFVSTTIGEKEVLFSSSPDANQQAKISLKDDAGNTINTKTVENGRSEFVVKAPVQNGNLNREQFRYWQRLDRAIGSAAPQTWLQHNWQGTQFDDDPSAIGTFGFYRGSDRVIYKGEKNITLTGE</sequence>